<dbReference type="SUPFAM" id="SSF56436">
    <property type="entry name" value="C-type lectin-like"/>
    <property type="match status" value="1"/>
</dbReference>
<evidence type="ECO:0000313" key="5">
    <source>
        <dbReference type="EMBL" id="CAG2220115.1"/>
    </source>
</evidence>
<dbReference type="GO" id="GO:0015074">
    <property type="term" value="P:DNA integration"/>
    <property type="evidence" value="ECO:0007669"/>
    <property type="project" value="InterPro"/>
</dbReference>
<name>A0A8S3SPZ6_MYTED</name>
<dbReference type="OrthoDB" id="6271941at2759"/>
<dbReference type="InterPro" id="IPR018378">
    <property type="entry name" value="C-type_lectin_CS"/>
</dbReference>
<reference evidence="5" key="1">
    <citation type="submission" date="2021-03" db="EMBL/GenBank/DDBJ databases">
        <authorList>
            <person name="Bekaert M."/>
        </authorList>
    </citation>
    <scope>NUCLEOTIDE SEQUENCE</scope>
</reference>
<feature type="transmembrane region" description="Helical" evidence="2">
    <location>
        <begin position="313"/>
        <end position="333"/>
    </location>
</feature>
<feature type="domain" description="C-type lectin" evidence="3">
    <location>
        <begin position="21"/>
        <end position="144"/>
    </location>
</feature>
<evidence type="ECO:0000256" key="1">
    <source>
        <dbReference type="ARBA" id="ARBA00023157"/>
    </source>
</evidence>
<dbReference type="Pfam" id="PF24764">
    <property type="entry name" value="rva_4"/>
    <property type="match status" value="1"/>
</dbReference>
<organism evidence="5 6">
    <name type="scientific">Mytilus edulis</name>
    <name type="common">Blue mussel</name>
    <dbReference type="NCBI Taxonomy" id="6550"/>
    <lineage>
        <taxon>Eukaryota</taxon>
        <taxon>Metazoa</taxon>
        <taxon>Spiralia</taxon>
        <taxon>Lophotrochozoa</taxon>
        <taxon>Mollusca</taxon>
        <taxon>Bivalvia</taxon>
        <taxon>Autobranchia</taxon>
        <taxon>Pteriomorphia</taxon>
        <taxon>Mytilida</taxon>
        <taxon>Mytiloidea</taxon>
        <taxon>Mytilidae</taxon>
        <taxon>Mytilinae</taxon>
        <taxon>Mytilus</taxon>
    </lineage>
</organism>
<dbReference type="InterPro" id="IPR058913">
    <property type="entry name" value="Integrase_dom_put"/>
</dbReference>
<dbReference type="InterPro" id="IPR012337">
    <property type="entry name" value="RNaseH-like_sf"/>
</dbReference>
<evidence type="ECO:0000259" key="3">
    <source>
        <dbReference type="PROSITE" id="PS50041"/>
    </source>
</evidence>
<dbReference type="InterPro" id="IPR001304">
    <property type="entry name" value="C-type_lectin-like"/>
</dbReference>
<sequence>MISERKMASGANGCQDGWESFKDKCFLFSEDQKSWSDAKSHCKSLGAQLAELKDFDTNEFAKHFLNLKYLFHNEQTRHNFFIGLSDQDQTNVWKWAGSGETADFTDWTSGEPSGGSEHCTVLWGYIGYWWNDEECQKQFQYICEADNTLPVVQRYRLRESLHRINEPGIQERRQGRLSRRVYSVESANRLWHIDTNHKLIRWKFVIAGGVDGFSRLITFLRCLDNNRAPTLLECFKQSVVRYGLPNRVRSDKGMENTLIADYMIQQRGVGRRSMITGKSVHNQRIERLWRDVFAGVLSYYYNLFITWKILGYLTHWTSIIYLLYTMCLCTKLMRN</sequence>
<dbReference type="PANTHER" id="PTHR46791">
    <property type="entry name" value="EXPRESSED PROTEIN"/>
    <property type="match status" value="1"/>
</dbReference>
<accession>A0A8S3SPZ6</accession>
<keyword evidence="2" id="KW-1133">Transmembrane helix</keyword>
<gene>
    <name evidence="5" type="ORF">MEDL_33548</name>
</gene>
<dbReference type="EMBL" id="CAJPWZ010001649">
    <property type="protein sequence ID" value="CAG2220115.1"/>
    <property type="molecule type" value="Genomic_DNA"/>
</dbReference>
<dbReference type="Gene3D" id="3.10.100.10">
    <property type="entry name" value="Mannose-Binding Protein A, subunit A"/>
    <property type="match status" value="1"/>
</dbReference>
<dbReference type="InterPro" id="IPR016186">
    <property type="entry name" value="C-type_lectin-like/link_sf"/>
</dbReference>
<dbReference type="SMART" id="SM00034">
    <property type="entry name" value="CLECT"/>
    <property type="match status" value="1"/>
</dbReference>
<dbReference type="InterPro" id="IPR036397">
    <property type="entry name" value="RNaseH_sf"/>
</dbReference>
<evidence type="ECO:0000256" key="2">
    <source>
        <dbReference type="SAM" id="Phobius"/>
    </source>
</evidence>
<evidence type="ECO:0000313" key="6">
    <source>
        <dbReference type="Proteomes" id="UP000683360"/>
    </source>
</evidence>
<dbReference type="Gene3D" id="3.30.420.10">
    <property type="entry name" value="Ribonuclease H-like superfamily/Ribonuclease H"/>
    <property type="match status" value="1"/>
</dbReference>
<dbReference type="Pfam" id="PF00059">
    <property type="entry name" value="Lectin_C"/>
    <property type="match status" value="1"/>
</dbReference>
<dbReference type="AlphaFoldDB" id="A0A8S3SPZ6"/>
<dbReference type="InterPro" id="IPR016187">
    <property type="entry name" value="CTDL_fold"/>
</dbReference>
<dbReference type="PROSITE" id="PS50041">
    <property type="entry name" value="C_TYPE_LECTIN_2"/>
    <property type="match status" value="1"/>
</dbReference>
<proteinExistence type="predicted"/>
<dbReference type="PROSITE" id="PS50994">
    <property type="entry name" value="INTEGRASE"/>
    <property type="match status" value="1"/>
</dbReference>
<dbReference type="PANTHER" id="PTHR46791:SF5">
    <property type="entry name" value="CLR5 DOMAIN-CONTAINING PROTEIN-RELATED"/>
    <property type="match status" value="1"/>
</dbReference>
<comment type="caution">
    <text evidence="5">The sequence shown here is derived from an EMBL/GenBank/DDBJ whole genome shotgun (WGS) entry which is preliminary data.</text>
</comment>
<feature type="domain" description="Integrase catalytic" evidence="4">
    <location>
        <begin position="181"/>
        <end position="300"/>
    </location>
</feature>
<protein>
    <submittedName>
        <fullName evidence="5">Uncharacterized protein</fullName>
    </submittedName>
</protein>
<dbReference type="SUPFAM" id="SSF53098">
    <property type="entry name" value="Ribonuclease H-like"/>
    <property type="match status" value="1"/>
</dbReference>
<dbReference type="Proteomes" id="UP000683360">
    <property type="component" value="Unassembled WGS sequence"/>
</dbReference>
<evidence type="ECO:0000259" key="4">
    <source>
        <dbReference type="PROSITE" id="PS50994"/>
    </source>
</evidence>
<keyword evidence="2" id="KW-0812">Transmembrane</keyword>
<keyword evidence="2" id="KW-0472">Membrane</keyword>
<dbReference type="InterPro" id="IPR001584">
    <property type="entry name" value="Integrase_cat-core"/>
</dbReference>
<keyword evidence="1" id="KW-1015">Disulfide bond</keyword>
<dbReference type="PROSITE" id="PS00615">
    <property type="entry name" value="C_TYPE_LECTIN_1"/>
    <property type="match status" value="1"/>
</dbReference>
<dbReference type="GO" id="GO:0003676">
    <property type="term" value="F:nucleic acid binding"/>
    <property type="evidence" value="ECO:0007669"/>
    <property type="project" value="InterPro"/>
</dbReference>
<keyword evidence="6" id="KW-1185">Reference proteome</keyword>